<evidence type="ECO:0000256" key="2">
    <source>
        <dbReference type="SAM" id="MobiDB-lite"/>
    </source>
</evidence>
<dbReference type="EMBL" id="DS268639">
    <property type="protein sequence ID" value="EFO96418.1"/>
    <property type="molecule type" value="Genomic_DNA"/>
</dbReference>
<feature type="compositionally biased region" description="Basic and acidic residues" evidence="2">
    <location>
        <begin position="123"/>
        <end position="167"/>
    </location>
</feature>
<sequence>MSARDVMAAMLDELMGPKRNVELGDDMKVTFDDPNICPYYLVGFCPHEMFVNTKADLGACLLVHDDNLRRMYPESPEYGQLGFEKRLLRFLVQLDEDNLRRMGKNKDKLEKRAAAAADSSDSIDNRESSDRRVDRRRVDRSRSPHRTSRDSRDSRESRDSSRRDSPRRDHRRHRDDRGGYDHRDRRHHHRDHRDRRY</sequence>
<dbReference type="GO" id="GO:0005685">
    <property type="term" value="C:U1 snRNP"/>
    <property type="evidence" value="ECO:0007669"/>
    <property type="project" value="InterPro"/>
</dbReference>
<feature type="compositionally biased region" description="Basic residues" evidence="2">
    <location>
        <begin position="184"/>
        <end position="197"/>
    </location>
</feature>
<protein>
    <submittedName>
        <fullName evidence="3">Uncharacterized protein</fullName>
    </submittedName>
</protein>
<evidence type="ECO:0000256" key="1">
    <source>
        <dbReference type="ARBA" id="ARBA00005655"/>
    </source>
</evidence>
<dbReference type="OrthoDB" id="10266921at2759"/>
<dbReference type="AlphaFoldDB" id="E3NFL3"/>
<dbReference type="GO" id="GO:0003729">
    <property type="term" value="F:mRNA binding"/>
    <property type="evidence" value="ECO:0007669"/>
    <property type="project" value="InterPro"/>
</dbReference>
<dbReference type="Proteomes" id="UP000008281">
    <property type="component" value="Unassembled WGS sequence"/>
</dbReference>
<dbReference type="InterPro" id="IPR004882">
    <property type="entry name" value="Luc7-rel"/>
</dbReference>
<keyword evidence="4" id="KW-1185">Reference proteome</keyword>
<dbReference type="STRING" id="31234.E3NFL3"/>
<feature type="region of interest" description="Disordered" evidence="2">
    <location>
        <begin position="103"/>
        <end position="197"/>
    </location>
</feature>
<name>E3NFL3_CAERE</name>
<dbReference type="eggNOG" id="KOG0796">
    <property type="taxonomic scope" value="Eukaryota"/>
</dbReference>
<dbReference type="Pfam" id="PF03194">
    <property type="entry name" value="LUC7"/>
    <property type="match status" value="1"/>
</dbReference>
<evidence type="ECO:0000313" key="4">
    <source>
        <dbReference type="Proteomes" id="UP000008281"/>
    </source>
</evidence>
<evidence type="ECO:0000313" key="3">
    <source>
        <dbReference type="EMBL" id="EFO96418.1"/>
    </source>
</evidence>
<proteinExistence type="inferred from homology"/>
<gene>
    <name evidence="3" type="ORF">CRE_22117</name>
</gene>
<reference evidence="3" key="1">
    <citation type="submission" date="2007-07" db="EMBL/GenBank/DDBJ databases">
        <title>PCAP assembly of the Caenorhabditis remanei genome.</title>
        <authorList>
            <consortium name="The Caenorhabditis remanei Sequencing Consortium"/>
            <person name="Wilson R.K."/>
        </authorList>
    </citation>
    <scope>NUCLEOTIDE SEQUENCE [LARGE SCALE GENOMIC DNA]</scope>
    <source>
        <strain evidence="3">PB4641</strain>
    </source>
</reference>
<dbReference type="HOGENOM" id="CLU_1385341_0_0_1"/>
<feature type="compositionally biased region" description="Basic and acidic residues" evidence="2">
    <location>
        <begin position="103"/>
        <end position="113"/>
    </location>
</feature>
<dbReference type="InParanoid" id="E3NFL3"/>
<dbReference type="GO" id="GO:0006376">
    <property type="term" value="P:mRNA splice site recognition"/>
    <property type="evidence" value="ECO:0007669"/>
    <property type="project" value="InterPro"/>
</dbReference>
<organism evidence="4">
    <name type="scientific">Caenorhabditis remanei</name>
    <name type="common">Caenorhabditis vulgaris</name>
    <dbReference type="NCBI Taxonomy" id="31234"/>
    <lineage>
        <taxon>Eukaryota</taxon>
        <taxon>Metazoa</taxon>
        <taxon>Ecdysozoa</taxon>
        <taxon>Nematoda</taxon>
        <taxon>Chromadorea</taxon>
        <taxon>Rhabditida</taxon>
        <taxon>Rhabditina</taxon>
        <taxon>Rhabditomorpha</taxon>
        <taxon>Rhabditoidea</taxon>
        <taxon>Rhabditidae</taxon>
        <taxon>Peloderinae</taxon>
        <taxon>Caenorhabditis</taxon>
    </lineage>
</organism>
<accession>E3NFL3</accession>
<dbReference type="PANTHER" id="PTHR12375">
    <property type="entry name" value="RNA-BINDING PROTEIN LUC7-RELATED"/>
    <property type="match status" value="1"/>
</dbReference>
<comment type="similarity">
    <text evidence="1">Belongs to the Luc7 family.</text>
</comment>